<dbReference type="Proteomes" id="UP000185841">
    <property type="component" value="Unassembled WGS sequence"/>
</dbReference>
<gene>
    <name evidence="3" type="ORF">SAMN05878282_102370</name>
</gene>
<proteinExistence type="predicted"/>
<evidence type="ECO:0000259" key="2">
    <source>
        <dbReference type="Pfam" id="PF09925"/>
    </source>
</evidence>
<evidence type="ECO:0000313" key="4">
    <source>
        <dbReference type="Proteomes" id="UP000185841"/>
    </source>
</evidence>
<protein>
    <submittedName>
        <fullName evidence="3">Uncharacterized membrane protein</fullName>
    </submittedName>
</protein>
<feature type="transmembrane region" description="Helical" evidence="1">
    <location>
        <begin position="274"/>
        <end position="291"/>
    </location>
</feature>
<feature type="transmembrane region" description="Helical" evidence="1">
    <location>
        <begin position="325"/>
        <end position="342"/>
    </location>
</feature>
<evidence type="ECO:0000256" key="1">
    <source>
        <dbReference type="SAM" id="Phobius"/>
    </source>
</evidence>
<feature type="transmembrane region" description="Helical" evidence="1">
    <location>
        <begin position="240"/>
        <end position="259"/>
    </location>
</feature>
<dbReference type="EMBL" id="FTMP01000002">
    <property type="protein sequence ID" value="SIQ14231.1"/>
    <property type="molecule type" value="Genomic_DNA"/>
</dbReference>
<feature type="transmembrane region" description="Helical" evidence="1">
    <location>
        <begin position="132"/>
        <end position="152"/>
    </location>
</feature>
<dbReference type="AlphaFoldDB" id="A0A1N6QCA6"/>
<feature type="transmembrane region" description="Helical" evidence="1">
    <location>
        <begin position="73"/>
        <end position="94"/>
    </location>
</feature>
<dbReference type="Pfam" id="PF09925">
    <property type="entry name" value="DUF2157"/>
    <property type="match status" value="1"/>
</dbReference>
<dbReference type="InterPro" id="IPR018677">
    <property type="entry name" value="DUF2157"/>
</dbReference>
<accession>A0A1N6QCA6</accession>
<keyword evidence="1" id="KW-1133">Transmembrane helix</keyword>
<feature type="domain" description="DUF2157" evidence="2">
    <location>
        <begin position="44"/>
        <end position="180"/>
    </location>
</feature>
<feature type="transmembrane region" description="Helical" evidence="1">
    <location>
        <begin position="164"/>
        <end position="181"/>
    </location>
</feature>
<dbReference type="RefSeq" id="WP_076425225.1">
    <property type="nucleotide sequence ID" value="NZ_FTMP01000002.1"/>
</dbReference>
<keyword evidence="1" id="KW-0472">Membrane</keyword>
<sequence length="355" mass="39606">MPLTRDQAQQRADDIQAFRREAQRLQAEHAWPQDDAPLAQIAAHHEQLLAQYRAGFDIDPDQQSKRLSLSMRIVSLLGALALAASLLFFFYQFWGLFGEATQVGILLGFSLGSLLLTFALRRRDPSGYFAKLAATLALACFMLNIYMLGQIFNITPSDKALLPWGAYALLLAYACNARLLLVIGLVCLLAFCVSRIGSLIGFYWLYAGERPENLLLPGLLLFLLPQWLSQARYSGFASAYRVVGLLALFGPMLVLANWAEGSYLRLDAELIENAYQLLGFVASALLVWLGSRRDWPEVALFGQLAFILFLGIKMVDWWWELLPKYLFFLILGLAAILALLVLGRLRRGHKGGASA</sequence>
<keyword evidence="1" id="KW-0812">Transmembrane</keyword>
<feature type="transmembrane region" description="Helical" evidence="1">
    <location>
        <begin position="298"/>
        <end position="319"/>
    </location>
</feature>
<name>A0A1N6QCA6_AQUAC</name>
<feature type="transmembrane region" description="Helical" evidence="1">
    <location>
        <begin position="100"/>
        <end position="120"/>
    </location>
</feature>
<evidence type="ECO:0000313" key="3">
    <source>
        <dbReference type="EMBL" id="SIQ14231.1"/>
    </source>
</evidence>
<reference evidence="3 4" key="1">
    <citation type="submission" date="2017-01" db="EMBL/GenBank/DDBJ databases">
        <authorList>
            <person name="Mah S.A."/>
            <person name="Swanson W.J."/>
            <person name="Moy G.W."/>
            <person name="Vacquier V.D."/>
        </authorList>
    </citation>
    <scope>NUCLEOTIDE SEQUENCE [LARGE SCALE GENOMIC DNA]</scope>
    <source>
        <strain evidence="3 4">RU36E</strain>
    </source>
</reference>
<organism evidence="3 4">
    <name type="scientific">Aquipseudomonas alcaligenes</name>
    <name type="common">Pseudomonas alcaligenes</name>
    <dbReference type="NCBI Taxonomy" id="43263"/>
    <lineage>
        <taxon>Bacteria</taxon>
        <taxon>Pseudomonadati</taxon>
        <taxon>Pseudomonadota</taxon>
        <taxon>Gammaproteobacteria</taxon>
        <taxon>Pseudomonadales</taxon>
        <taxon>Pseudomonadaceae</taxon>
        <taxon>Aquipseudomonas</taxon>
    </lineage>
</organism>